<organism evidence="1 2">
    <name type="scientific">Bos mutus</name>
    <name type="common">wild yak</name>
    <dbReference type="NCBI Taxonomy" id="72004"/>
    <lineage>
        <taxon>Eukaryota</taxon>
        <taxon>Metazoa</taxon>
        <taxon>Chordata</taxon>
        <taxon>Craniata</taxon>
        <taxon>Vertebrata</taxon>
        <taxon>Euteleostomi</taxon>
        <taxon>Mammalia</taxon>
        <taxon>Eutheria</taxon>
        <taxon>Laurasiatheria</taxon>
        <taxon>Artiodactyla</taxon>
        <taxon>Ruminantia</taxon>
        <taxon>Pecora</taxon>
        <taxon>Bovidae</taxon>
        <taxon>Bovinae</taxon>
        <taxon>Bos</taxon>
    </lineage>
</organism>
<name>A0A6B0S664_9CETA</name>
<proteinExistence type="predicted"/>
<dbReference type="EMBL" id="VBQZ03000220">
    <property type="protein sequence ID" value="MXQ98149.1"/>
    <property type="molecule type" value="Genomic_DNA"/>
</dbReference>
<gene>
    <name evidence="1" type="ORF">E5288_WYG003921</name>
</gene>
<evidence type="ECO:0000313" key="1">
    <source>
        <dbReference type="EMBL" id="MXQ98149.1"/>
    </source>
</evidence>
<protein>
    <submittedName>
        <fullName evidence="1">Uncharacterized protein</fullName>
    </submittedName>
</protein>
<dbReference type="Proteomes" id="UP000322234">
    <property type="component" value="Unassembled WGS sequence"/>
</dbReference>
<dbReference type="AlphaFoldDB" id="A0A6B0S664"/>
<accession>A0A6B0S664</accession>
<sequence length="125" mass="13748">MDPHLLSQSFFHLCGAAADSSRVLSIVKPRMTQHLNHLPIQTDAKGDLGEYGLGRQAGRLGREYGTLRWVRKAFRGGERIGRRPVRKWTRSWSPLTSAVGGRASPRGVTRSGRCCFCTSGSGSHL</sequence>
<evidence type="ECO:0000313" key="2">
    <source>
        <dbReference type="Proteomes" id="UP000322234"/>
    </source>
</evidence>
<keyword evidence="2" id="KW-1185">Reference proteome</keyword>
<comment type="caution">
    <text evidence="1">The sequence shown here is derived from an EMBL/GenBank/DDBJ whole genome shotgun (WGS) entry which is preliminary data.</text>
</comment>
<reference evidence="1" key="1">
    <citation type="submission" date="2019-10" db="EMBL/GenBank/DDBJ databases">
        <title>The sequence and de novo assembly of the wild yak genome.</title>
        <authorList>
            <person name="Liu Y."/>
        </authorList>
    </citation>
    <scope>NUCLEOTIDE SEQUENCE [LARGE SCALE GENOMIC DNA]</scope>
    <source>
        <strain evidence="1">WY2019</strain>
    </source>
</reference>